<evidence type="ECO:0000313" key="4">
    <source>
        <dbReference type="EMBL" id="MFK4444552.1"/>
    </source>
</evidence>
<reference evidence="4 5" key="2">
    <citation type="submission" date="2024-11" db="EMBL/GenBank/DDBJ databases">
        <title>Using genomics to understand microbial adaptation to soil warming.</title>
        <authorList>
            <person name="Deangelis K.M. PhD."/>
        </authorList>
    </citation>
    <scope>NUCLEOTIDE SEQUENCE [LARGE SCALE GENOMIC DNA]</scope>
    <source>
        <strain evidence="4 5">GAS97</strain>
    </source>
</reference>
<dbReference type="CDD" id="cd03443">
    <property type="entry name" value="PaaI_thioesterase"/>
    <property type="match status" value="1"/>
</dbReference>
<name>A0ABW8MRL6_9BURK</name>
<keyword evidence="5" id="KW-1185">Reference proteome</keyword>
<dbReference type="SUPFAM" id="SSF54637">
    <property type="entry name" value="Thioesterase/thiol ester dehydrase-isomerase"/>
    <property type="match status" value="1"/>
</dbReference>
<organism evidence="4 5">
    <name type="scientific">Caballeronia udeis</name>
    <dbReference type="NCBI Taxonomy" id="1232866"/>
    <lineage>
        <taxon>Bacteria</taxon>
        <taxon>Pseudomonadati</taxon>
        <taxon>Pseudomonadota</taxon>
        <taxon>Betaproteobacteria</taxon>
        <taxon>Burkholderiales</taxon>
        <taxon>Burkholderiaceae</taxon>
        <taxon>Caballeronia</taxon>
    </lineage>
</organism>
<gene>
    <name evidence="4" type="ORF">ABH943_004574</name>
</gene>
<keyword evidence="2" id="KW-0378">Hydrolase</keyword>
<accession>A0ABW8MRL6</accession>
<dbReference type="Gene3D" id="3.10.129.10">
    <property type="entry name" value="Hotdog Thioesterase"/>
    <property type="match status" value="1"/>
</dbReference>
<dbReference type="PANTHER" id="PTHR21660:SF1">
    <property type="entry name" value="ACYL-COENZYME A THIOESTERASE 13"/>
    <property type="match status" value="1"/>
</dbReference>
<dbReference type="Proteomes" id="UP001620514">
    <property type="component" value="Unassembled WGS sequence"/>
</dbReference>
<reference evidence="4 5" key="1">
    <citation type="submission" date="2024-10" db="EMBL/GenBank/DDBJ databases">
        <authorList>
            <person name="Deangelis K."/>
            <person name="Huntemann M."/>
            <person name="Clum A."/>
            <person name="Wang J."/>
            <person name="Palaniappan K."/>
            <person name="Ritter S."/>
            <person name="Chen I.-M."/>
            <person name="Stamatis D."/>
            <person name="Reddy T."/>
            <person name="O'Malley R."/>
            <person name="Daum C."/>
            <person name="Ng V."/>
            <person name="Ivanova N."/>
            <person name="Kyrpides N."/>
            <person name="Woyke T."/>
        </authorList>
    </citation>
    <scope>NUCLEOTIDE SEQUENCE [LARGE SCALE GENOMIC DNA]</scope>
    <source>
        <strain evidence="4 5">GAS97</strain>
    </source>
</reference>
<dbReference type="InterPro" id="IPR003736">
    <property type="entry name" value="PAAI_dom"/>
</dbReference>
<protein>
    <submittedName>
        <fullName evidence="4">Uncharacterized protein (TIGR00369 family)</fullName>
    </submittedName>
</protein>
<feature type="domain" description="Thioesterase" evidence="3">
    <location>
        <begin position="54"/>
        <end position="121"/>
    </location>
</feature>
<evidence type="ECO:0000256" key="2">
    <source>
        <dbReference type="ARBA" id="ARBA00022801"/>
    </source>
</evidence>
<dbReference type="Pfam" id="PF03061">
    <property type="entry name" value="4HBT"/>
    <property type="match status" value="1"/>
</dbReference>
<dbReference type="InterPro" id="IPR006683">
    <property type="entry name" value="Thioestr_dom"/>
</dbReference>
<sequence length="144" mass="15429">MDIRMTAERLAQQGWRRHAPKGFTGLIGPLWSRTEQGILAFGLIAGEDHLNPAGLVHGGMLATLLDQVISTASWQAVGRLPCVTIQLDAQFLSAVKAGAFVEARAEVVKKTREIVFARGELTVSMTIVATGNAVLKILQAVSSH</sequence>
<dbReference type="RefSeq" id="WP_404609651.1">
    <property type="nucleotide sequence ID" value="NZ_JBIYDN010000015.1"/>
</dbReference>
<dbReference type="PANTHER" id="PTHR21660">
    <property type="entry name" value="THIOESTERASE SUPERFAMILY MEMBER-RELATED"/>
    <property type="match status" value="1"/>
</dbReference>
<dbReference type="EMBL" id="JBIYDN010000015">
    <property type="protein sequence ID" value="MFK4444552.1"/>
    <property type="molecule type" value="Genomic_DNA"/>
</dbReference>
<proteinExistence type="inferred from homology"/>
<evidence type="ECO:0000256" key="1">
    <source>
        <dbReference type="ARBA" id="ARBA00008324"/>
    </source>
</evidence>
<dbReference type="NCBIfam" id="TIGR00369">
    <property type="entry name" value="unchar_dom_1"/>
    <property type="match status" value="1"/>
</dbReference>
<dbReference type="InterPro" id="IPR029069">
    <property type="entry name" value="HotDog_dom_sf"/>
</dbReference>
<evidence type="ECO:0000259" key="3">
    <source>
        <dbReference type="Pfam" id="PF03061"/>
    </source>
</evidence>
<comment type="caution">
    <text evidence="4">The sequence shown here is derived from an EMBL/GenBank/DDBJ whole genome shotgun (WGS) entry which is preliminary data.</text>
</comment>
<evidence type="ECO:0000313" key="5">
    <source>
        <dbReference type="Proteomes" id="UP001620514"/>
    </source>
</evidence>
<comment type="similarity">
    <text evidence="1">Belongs to the thioesterase PaaI family.</text>
</comment>
<dbReference type="InterPro" id="IPR039298">
    <property type="entry name" value="ACOT13"/>
</dbReference>